<organism evidence="2 3">
    <name type="scientific">Arthrobacter vasquezii</name>
    <dbReference type="NCBI Taxonomy" id="2977629"/>
    <lineage>
        <taxon>Bacteria</taxon>
        <taxon>Bacillati</taxon>
        <taxon>Actinomycetota</taxon>
        <taxon>Actinomycetes</taxon>
        <taxon>Micrococcales</taxon>
        <taxon>Micrococcaceae</taxon>
        <taxon>Arthrobacter</taxon>
    </lineage>
</organism>
<dbReference type="Proteomes" id="UP001220456">
    <property type="component" value="Unassembled WGS sequence"/>
</dbReference>
<keyword evidence="2" id="KW-0067">ATP-binding</keyword>
<reference evidence="2 3" key="1">
    <citation type="journal article" date="2023" name="Int. J. Syst. Evol. Microbiol.">
        <title>Arthrobacter vasquezii sp. nov., isolated from a soil sample from Union Glacier, Antarctica.</title>
        <authorList>
            <person name="Valenzuela-Ibaceta F."/>
            <person name="Carrasco V."/>
            <person name="Lagos-Moraga S."/>
            <person name="Dietz-Vargas C."/>
            <person name="Navarro C.A."/>
            <person name="Perez-Donoso J.M."/>
        </authorList>
    </citation>
    <scope>NUCLEOTIDE SEQUENCE [LARGE SCALE GENOMIC DNA]</scope>
    <source>
        <strain evidence="2 3">EH-1B-1</strain>
    </source>
</reference>
<evidence type="ECO:0000313" key="3">
    <source>
        <dbReference type="Proteomes" id="UP001220456"/>
    </source>
</evidence>
<sequence>AGLTAVAPGYLEPGVARELALLASAEGQGPATVYRFSAQSVRRALDDGQDAVAILTFLEKHSATNVPQPLRYLVEDTAARYGSLRVGPASSYVRSDDDAALTALLSDPAAASLGLARLAPTVVTARATPAELAASLRELGYSPALEGGAAPRVTLRAAAGSAPSSSAVRTNPWVLTETDLEAQMTVLRGNGRPGTGGGAESEAMIGLETLRTAIRTKQAVRMGFADSAGNSTRQVFVPLSVHAGRVRVFDPEKETERVISVHRIMDVETVEGASTDA</sequence>
<protein>
    <submittedName>
        <fullName evidence="2">Helicase-associated domain-containing protein</fullName>
    </submittedName>
</protein>
<dbReference type="RefSeq" id="WP_277359119.1">
    <property type="nucleotide sequence ID" value="NZ_JAROKN010000039.1"/>
</dbReference>
<dbReference type="Pfam" id="PF13625">
    <property type="entry name" value="Helicase_C_3"/>
    <property type="match status" value="1"/>
</dbReference>
<evidence type="ECO:0000313" key="2">
    <source>
        <dbReference type="EMBL" id="MDF9278717.1"/>
    </source>
</evidence>
<keyword evidence="2" id="KW-0347">Helicase</keyword>
<feature type="non-terminal residue" evidence="2">
    <location>
        <position position="1"/>
    </location>
</feature>
<keyword evidence="3" id="KW-1185">Reference proteome</keyword>
<comment type="caution">
    <text evidence="2">The sequence shown here is derived from an EMBL/GenBank/DDBJ whole genome shotgun (WGS) entry which is preliminary data.</text>
</comment>
<keyword evidence="2" id="KW-0378">Hydrolase</keyword>
<dbReference type="InterPro" id="IPR032830">
    <property type="entry name" value="XPB/Ssl2_N"/>
</dbReference>
<dbReference type="EMBL" id="JAROKN010000039">
    <property type="protein sequence ID" value="MDF9278717.1"/>
    <property type="molecule type" value="Genomic_DNA"/>
</dbReference>
<gene>
    <name evidence="2" type="ORF">P4U43_13055</name>
</gene>
<name>A0ABT6CXA8_9MICC</name>
<dbReference type="GO" id="GO:0004386">
    <property type="term" value="F:helicase activity"/>
    <property type="evidence" value="ECO:0007669"/>
    <property type="project" value="UniProtKB-KW"/>
</dbReference>
<keyword evidence="2" id="KW-0547">Nucleotide-binding</keyword>
<proteinExistence type="predicted"/>
<feature type="domain" description="Helicase XPB/Ssl2 N-terminal" evidence="1">
    <location>
        <begin position="3"/>
        <end position="119"/>
    </location>
</feature>
<evidence type="ECO:0000259" key="1">
    <source>
        <dbReference type="Pfam" id="PF13625"/>
    </source>
</evidence>
<accession>A0ABT6CXA8</accession>